<keyword evidence="1" id="KW-0732">Signal</keyword>
<feature type="chain" id="PRO_5002706025" evidence="1">
    <location>
        <begin position="17"/>
        <end position="132"/>
    </location>
</feature>
<reference evidence="3" key="1">
    <citation type="journal article" date="2011" name="PLoS Genet.">
        <title>Genomic analysis of the necrotrophic fungal pathogens Sclerotinia sclerotiorum and Botrytis cinerea.</title>
        <authorList>
            <person name="Amselem J."/>
            <person name="Cuomo C.A."/>
            <person name="van Kan J.A."/>
            <person name="Viaud M."/>
            <person name="Benito E.P."/>
            <person name="Couloux A."/>
            <person name="Coutinho P.M."/>
            <person name="de Vries R.P."/>
            <person name="Dyer P.S."/>
            <person name="Fillinger S."/>
            <person name="Fournier E."/>
            <person name="Gout L."/>
            <person name="Hahn M."/>
            <person name="Kohn L."/>
            <person name="Lapalu N."/>
            <person name="Plummer K.M."/>
            <person name="Pradier J.M."/>
            <person name="Quevillon E."/>
            <person name="Sharon A."/>
            <person name="Simon A."/>
            <person name="ten Have A."/>
            <person name="Tudzynski B."/>
            <person name="Tudzynski P."/>
            <person name="Wincker P."/>
            <person name="Andrew M."/>
            <person name="Anthouard V."/>
            <person name="Beever R.E."/>
            <person name="Beffa R."/>
            <person name="Benoit I."/>
            <person name="Bouzid O."/>
            <person name="Brault B."/>
            <person name="Chen Z."/>
            <person name="Choquer M."/>
            <person name="Collemare J."/>
            <person name="Cotton P."/>
            <person name="Danchin E.G."/>
            <person name="Da Silva C."/>
            <person name="Gautier A."/>
            <person name="Giraud C."/>
            <person name="Giraud T."/>
            <person name="Gonzalez C."/>
            <person name="Grossetete S."/>
            <person name="Guldener U."/>
            <person name="Henrissat B."/>
            <person name="Howlett B.J."/>
            <person name="Kodira C."/>
            <person name="Kretschmer M."/>
            <person name="Lappartient A."/>
            <person name="Leroch M."/>
            <person name="Levis C."/>
            <person name="Mauceli E."/>
            <person name="Neuveglise C."/>
            <person name="Oeser B."/>
            <person name="Pearson M."/>
            <person name="Poulain J."/>
            <person name="Poussereau N."/>
            <person name="Quesneville H."/>
            <person name="Rascle C."/>
            <person name="Schumacher J."/>
            <person name="Segurens B."/>
            <person name="Sexton A."/>
            <person name="Silva E."/>
            <person name="Sirven C."/>
            <person name="Soanes D.M."/>
            <person name="Talbot N.J."/>
            <person name="Templeton M."/>
            <person name="Yandava C."/>
            <person name="Yarden O."/>
            <person name="Zeng Q."/>
            <person name="Rollins J.A."/>
            <person name="Lebrun M.H."/>
            <person name="Dickman M."/>
        </authorList>
    </citation>
    <scope>NUCLEOTIDE SEQUENCE [LARGE SCALE GENOMIC DNA]</scope>
    <source>
        <strain evidence="3">ATCC 18683 / 1980 / Ss-1</strain>
    </source>
</reference>
<sequence>MCSLVIIIPLSRRAFAVILPSCDSIQVELLTSFISGRRLRDATKVLSLRSGGSIIRLKACIAPLRSRSHLLSSPTFSDVQQIPFLLASNQCQTSSQEMSLVSKDPADARNQPFLEVSPERRNKVEWSPIWTT</sequence>
<protein>
    <submittedName>
        <fullName evidence="2">Uncharacterized protein</fullName>
    </submittedName>
</protein>
<keyword evidence="3" id="KW-1185">Reference proteome</keyword>
<dbReference type="GeneID" id="5491576"/>
<evidence type="ECO:0000256" key="1">
    <source>
        <dbReference type="SAM" id="SignalP"/>
    </source>
</evidence>
<gene>
    <name evidence="2" type="ORF">SS1G_03878</name>
</gene>
<dbReference type="InParanoid" id="A7EEY7"/>
<evidence type="ECO:0000313" key="3">
    <source>
        <dbReference type="Proteomes" id="UP000001312"/>
    </source>
</evidence>
<proteinExistence type="predicted"/>
<dbReference type="Proteomes" id="UP000001312">
    <property type="component" value="Unassembled WGS sequence"/>
</dbReference>
<dbReference type="AlphaFoldDB" id="A7EEY7"/>
<name>A7EEY7_SCLS1</name>
<organism evidence="2 3">
    <name type="scientific">Sclerotinia sclerotiorum (strain ATCC 18683 / 1980 / Ss-1)</name>
    <name type="common">White mold</name>
    <name type="synonym">Whetzelinia sclerotiorum</name>
    <dbReference type="NCBI Taxonomy" id="665079"/>
    <lineage>
        <taxon>Eukaryota</taxon>
        <taxon>Fungi</taxon>
        <taxon>Dikarya</taxon>
        <taxon>Ascomycota</taxon>
        <taxon>Pezizomycotina</taxon>
        <taxon>Leotiomycetes</taxon>
        <taxon>Helotiales</taxon>
        <taxon>Sclerotiniaceae</taxon>
        <taxon>Sclerotinia</taxon>
    </lineage>
</organism>
<accession>A7EEY7</accession>
<dbReference type="KEGG" id="ssl:SS1G_03878"/>
<evidence type="ECO:0000313" key="2">
    <source>
        <dbReference type="EMBL" id="EDO01403.1"/>
    </source>
</evidence>
<feature type="signal peptide" evidence="1">
    <location>
        <begin position="1"/>
        <end position="16"/>
    </location>
</feature>
<dbReference type="HOGENOM" id="CLU_1918346_0_0_1"/>
<dbReference type="EMBL" id="CH476624">
    <property type="protein sequence ID" value="EDO01403.1"/>
    <property type="molecule type" value="Genomic_DNA"/>
</dbReference>
<dbReference type="RefSeq" id="XP_001595788.1">
    <property type="nucleotide sequence ID" value="XM_001595738.1"/>
</dbReference>